<organism evidence="18 19">
    <name type="scientific">Marmota marmota marmota</name>
    <name type="common">Alpine marmot</name>
    <dbReference type="NCBI Taxonomy" id="9994"/>
    <lineage>
        <taxon>Eukaryota</taxon>
        <taxon>Metazoa</taxon>
        <taxon>Chordata</taxon>
        <taxon>Craniata</taxon>
        <taxon>Vertebrata</taxon>
        <taxon>Euteleostomi</taxon>
        <taxon>Mammalia</taxon>
        <taxon>Eutheria</taxon>
        <taxon>Euarchontoglires</taxon>
        <taxon>Glires</taxon>
        <taxon>Rodentia</taxon>
        <taxon>Sciuromorpha</taxon>
        <taxon>Sciuridae</taxon>
        <taxon>Xerinae</taxon>
        <taxon>Marmotini</taxon>
        <taxon>Marmota</taxon>
    </lineage>
</organism>
<keyword evidence="7" id="KW-0106">Calcium</keyword>
<dbReference type="InterPro" id="IPR005821">
    <property type="entry name" value="Ion_trans_dom"/>
</dbReference>
<feature type="transmembrane region" description="Helical" evidence="16">
    <location>
        <begin position="110"/>
        <end position="129"/>
    </location>
</feature>
<dbReference type="AlphaFoldDB" id="A0A8C5ZU31"/>
<dbReference type="GO" id="GO:0008331">
    <property type="term" value="F:high voltage-gated calcium channel activity"/>
    <property type="evidence" value="ECO:0007669"/>
    <property type="project" value="TreeGrafter"/>
</dbReference>
<dbReference type="Pfam" id="PF00520">
    <property type="entry name" value="Ion_trans"/>
    <property type="match status" value="1"/>
</dbReference>
<feature type="transmembrane region" description="Helical" evidence="16">
    <location>
        <begin position="336"/>
        <end position="353"/>
    </location>
</feature>
<dbReference type="InterPro" id="IPR050599">
    <property type="entry name" value="VDCC_alpha-1_subunit"/>
</dbReference>
<evidence type="ECO:0000256" key="4">
    <source>
        <dbReference type="ARBA" id="ARBA00022673"/>
    </source>
</evidence>
<dbReference type="PRINTS" id="PR01629">
    <property type="entry name" value="TVDCCALPHA1"/>
</dbReference>
<feature type="transmembrane region" description="Helical" evidence="16">
    <location>
        <begin position="231"/>
        <end position="253"/>
    </location>
</feature>
<evidence type="ECO:0000256" key="14">
    <source>
        <dbReference type="ARBA" id="ARBA00036634"/>
    </source>
</evidence>
<dbReference type="InterPro" id="IPR027359">
    <property type="entry name" value="Volt_channel_dom_sf"/>
</dbReference>
<reference evidence="18" key="2">
    <citation type="submission" date="2025-09" db="UniProtKB">
        <authorList>
            <consortium name="Ensembl"/>
        </authorList>
    </citation>
    <scope>IDENTIFICATION</scope>
</reference>
<keyword evidence="3" id="KW-0109">Calcium transport</keyword>
<dbReference type="GO" id="GO:0098703">
    <property type="term" value="P:calcium ion import across plasma membrane"/>
    <property type="evidence" value="ECO:0007669"/>
    <property type="project" value="TreeGrafter"/>
</dbReference>
<keyword evidence="19" id="KW-1185">Reference proteome</keyword>
<evidence type="ECO:0000256" key="3">
    <source>
        <dbReference type="ARBA" id="ARBA00022568"/>
    </source>
</evidence>
<evidence type="ECO:0000256" key="11">
    <source>
        <dbReference type="ARBA" id="ARBA00023136"/>
    </source>
</evidence>
<evidence type="ECO:0000256" key="6">
    <source>
        <dbReference type="ARBA" id="ARBA00022737"/>
    </source>
</evidence>
<evidence type="ECO:0000256" key="16">
    <source>
        <dbReference type="SAM" id="Phobius"/>
    </source>
</evidence>
<dbReference type="Gene3D" id="1.10.287.70">
    <property type="match status" value="1"/>
</dbReference>
<dbReference type="InterPro" id="IPR005445">
    <property type="entry name" value="VDCC_T_a1"/>
</dbReference>
<reference evidence="18" key="1">
    <citation type="submission" date="2025-08" db="UniProtKB">
        <authorList>
            <consortium name="Ensembl"/>
        </authorList>
    </citation>
    <scope>IDENTIFICATION</scope>
</reference>
<protein>
    <recommendedName>
        <fullName evidence="17">Ion transport domain-containing protein</fullName>
    </recommendedName>
</protein>
<keyword evidence="11 16" id="KW-0472">Membrane</keyword>
<dbReference type="FunFam" id="1.20.120.350:FF:000012">
    <property type="entry name" value="Voltage-dependent T-type calcium channel subunit alpha"/>
    <property type="match status" value="1"/>
</dbReference>
<keyword evidence="8" id="KW-0851">Voltage-gated channel</keyword>
<keyword evidence="5 16" id="KW-0812">Transmembrane</keyword>
<dbReference type="PANTHER" id="PTHR45628">
    <property type="entry name" value="VOLTAGE-DEPENDENT CALCIUM CHANNEL TYPE A SUBUNIT ALPHA-1"/>
    <property type="match status" value="1"/>
</dbReference>
<dbReference type="GO" id="GO:0005891">
    <property type="term" value="C:voltage-gated calcium channel complex"/>
    <property type="evidence" value="ECO:0007669"/>
    <property type="project" value="InterPro"/>
</dbReference>
<comment type="subcellular location">
    <subcellularLocation>
        <location evidence="1">Membrane</location>
        <topology evidence="1">Multi-pass membrane protein</topology>
    </subcellularLocation>
</comment>
<evidence type="ECO:0000313" key="19">
    <source>
        <dbReference type="Proteomes" id="UP000694407"/>
    </source>
</evidence>
<evidence type="ECO:0000256" key="13">
    <source>
        <dbReference type="ARBA" id="ARBA00023303"/>
    </source>
</evidence>
<evidence type="ECO:0000256" key="15">
    <source>
        <dbReference type="SAM" id="MobiDB-lite"/>
    </source>
</evidence>
<feature type="transmembrane region" description="Helical" evidence="16">
    <location>
        <begin position="365"/>
        <end position="386"/>
    </location>
</feature>
<feature type="transmembrane region" description="Helical" evidence="16">
    <location>
        <begin position="201"/>
        <end position="224"/>
    </location>
</feature>
<accession>A0A8C5ZU31</accession>
<feature type="domain" description="Ion transport" evidence="17">
    <location>
        <begin position="73"/>
        <end position="378"/>
    </location>
</feature>
<keyword evidence="13" id="KW-0407">Ion channel</keyword>
<keyword evidence="10" id="KW-0406">Ion transport</keyword>
<comment type="catalytic activity">
    <reaction evidence="14">
        <text>Ca(2+)(in) = Ca(2+)(out)</text>
        <dbReference type="Rhea" id="RHEA:29671"/>
        <dbReference type="ChEBI" id="CHEBI:29108"/>
    </reaction>
</comment>
<evidence type="ECO:0000256" key="9">
    <source>
        <dbReference type="ARBA" id="ARBA00022989"/>
    </source>
</evidence>
<feature type="region of interest" description="Disordered" evidence="15">
    <location>
        <begin position="1"/>
        <end position="31"/>
    </location>
</feature>
<sequence length="396" mass="44690">GVCGPEGAGREDRQESVPGRGSAPRGAELGADEEQPVPYPALAATVFFCLGQTTRPRSWCLRLVCNPYPSRHVSMLVIMLNCVTLGMFRPCEDLECRSERCSILEAFDDFIFAFFAVEMVIKMVALGLFGQKCYLGDTWNRLDFFIVMAGMMEYSLDGHNVSLSAIRTVRVLRPLRAINRVPSMRILVTLLLDTLPMLGNVLLLCFFVFFIFGIVGVQLWAGLLRNRCPGFGFLSLFFCLGLNNNLTFLRPYYQTEEGEENPFICSSRRDNGMQKCSHIPGRRELRMQCTLGWEAYVQSQAAGASHNACINWNQYYNVCRSGDLNPHNGAINFDNIGYAWIAIFQVITLEGWVDIMYYVMDAHSFYNFIYFILLIIVSVAAGLWPAGLHPEPLQHL</sequence>
<evidence type="ECO:0000259" key="17">
    <source>
        <dbReference type="Pfam" id="PF00520"/>
    </source>
</evidence>
<name>A0A8C5ZU31_MARMA</name>
<dbReference type="Gene3D" id="1.20.120.350">
    <property type="entry name" value="Voltage-gated potassium channels. Chain C"/>
    <property type="match status" value="1"/>
</dbReference>
<evidence type="ECO:0000256" key="5">
    <source>
        <dbReference type="ARBA" id="ARBA00022692"/>
    </source>
</evidence>
<dbReference type="Proteomes" id="UP000694407">
    <property type="component" value="Unplaced"/>
</dbReference>
<keyword evidence="9 16" id="KW-1133">Transmembrane helix</keyword>
<evidence type="ECO:0000256" key="8">
    <source>
        <dbReference type="ARBA" id="ARBA00022882"/>
    </source>
</evidence>
<keyword evidence="2" id="KW-0813">Transport</keyword>
<keyword evidence="6" id="KW-0677">Repeat</keyword>
<evidence type="ECO:0000256" key="1">
    <source>
        <dbReference type="ARBA" id="ARBA00004141"/>
    </source>
</evidence>
<evidence type="ECO:0000256" key="12">
    <source>
        <dbReference type="ARBA" id="ARBA00023180"/>
    </source>
</evidence>
<dbReference type="SUPFAM" id="SSF81324">
    <property type="entry name" value="Voltage-gated potassium channels"/>
    <property type="match status" value="1"/>
</dbReference>
<keyword evidence="12" id="KW-0325">Glycoprotein</keyword>
<keyword evidence="4" id="KW-0107">Calcium channel</keyword>
<dbReference type="Ensembl" id="ENSMMMT00000022728.1">
    <property type="protein sequence ID" value="ENSMMMP00000019991.1"/>
    <property type="gene ID" value="ENSMMMG00000017663.1"/>
</dbReference>
<dbReference type="GeneTree" id="ENSGT00940000156666"/>
<evidence type="ECO:0000256" key="7">
    <source>
        <dbReference type="ARBA" id="ARBA00022837"/>
    </source>
</evidence>
<proteinExistence type="predicted"/>
<dbReference type="PANTHER" id="PTHR45628:SF37">
    <property type="entry name" value="VOLTAGE-DEPENDENT T-TYPE CALCIUM CHANNEL SUBUNIT ALPHA-1H"/>
    <property type="match status" value="1"/>
</dbReference>
<evidence type="ECO:0000256" key="2">
    <source>
        <dbReference type="ARBA" id="ARBA00022448"/>
    </source>
</evidence>
<evidence type="ECO:0000256" key="10">
    <source>
        <dbReference type="ARBA" id="ARBA00023065"/>
    </source>
</evidence>
<evidence type="ECO:0000313" key="18">
    <source>
        <dbReference type="Ensembl" id="ENSMMMP00000019991.1"/>
    </source>
</evidence>